<evidence type="ECO:0000313" key="4">
    <source>
        <dbReference type="EMBL" id="CAF4704949.1"/>
    </source>
</evidence>
<keyword evidence="1" id="KW-0812">Transmembrane</keyword>
<dbReference type="EMBL" id="CAJOBQ010002189">
    <property type="protein sequence ID" value="CAF4544492.1"/>
    <property type="molecule type" value="Genomic_DNA"/>
</dbReference>
<dbReference type="Proteomes" id="UP000663862">
    <property type="component" value="Unassembled WGS sequence"/>
</dbReference>
<accession>A0A821IKD9</accession>
<dbReference type="EMBL" id="CAJNYT010000765">
    <property type="protein sequence ID" value="CAF3370449.1"/>
    <property type="molecule type" value="Genomic_DNA"/>
</dbReference>
<sequence>MNTTALNSSLLSKFKTNTSIGEIFNHMMVEQWNSSIMFESYYKPCQPLECTLSVTTRNDVIYIVTAVFWLLSGLIAILRFIVFHGLLALCIYQVYSGDQYG</sequence>
<feature type="transmembrane region" description="Helical" evidence="1">
    <location>
        <begin position="60"/>
        <end position="82"/>
    </location>
</feature>
<dbReference type="EMBL" id="CAJOBR010002798">
    <property type="protein sequence ID" value="CAF4704949.1"/>
    <property type="molecule type" value="Genomic_DNA"/>
</dbReference>
<protein>
    <submittedName>
        <fullName evidence="4">Uncharacterized protein</fullName>
    </submittedName>
</protein>
<evidence type="ECO:0000313" key="2">
    <source>
        <dbReference type="EMBL" id="CAF3370449.1"/>
    </source>
</evidence>
<keyword evidence="1" id="KW-0472">Membrane</keyword>
<evidence type="ECO:0000313" key="3">
    <source>
        <dbReference type="EMBL" id="CAF4544492.1"/>
    </source>
</evidence>
<comment type="caution">
    <text evidence="4">The sequence shown here is derived from an EMBL/GenBank/DDBJ whole genome shotgun (WGS) entry which is preliminary data.</text>
</comment>
<dbReference type="Proteomes" id="UP000663872">
    <property type="component" value="Unassembled WGS sequence"/>
</dbReference>
<reference evidence="4" key="1">
    <citation type="submission" date="2021-02" db="EMBL/GenBank/DDBJ databases">
        <authorList>
            <person name="Nowell W R."/>
        </authorList>
    </citation>
    <scope>NUCLEOTIDE SEQUENCE</scope>
</reference>
<dbReference type="Proteomes" id="UP000663848">
    <property type="component" value="Unassembled WGS sequence"/>
</dbReference>
<dbReference type="AlphaFoldDB" id="A0A821IKD9"/>
<name>A0A821IKD9_9BILA</name>
<gene>
    <name evidence="2" type="ORF">GRG538_LOCUS7246</name>
    <name evidence="4" type="ORF">QYT958_LOCUS18006</name>
    <name evidence="3" type="ORF">TSG867_LOCUS24214</name>
</gene>
<evidence type="ECO:0000313" key="5">
    <source>
        <dbReference type="Proteomes" id="UP000663848"/>
    </source>
</evidence>
<proteinExistence type="predicted"/>
<evidence type="ECO:0000256" key="1">
    <source>
        <dbReference type="SAM" id="Phobius"/>
    </source>
</evidence>
<organism evidence="4 5">
    <name type="scientific">Rotaria socialis</name>
    <dbReference type="NCBI Taxonomy" id="392032"/>
    <lineage>
        <taxon>Eukaryota</taxon>
        <taxon>Metazoa</taxon>
        <taxon>Spiralia</taxon>
        <taxon>Gnathifera</taxon>
        <taxon>Rotifera</taxon>
        <taxon>Eurotatoria</taxon>
        <taxon>Bdelloidea</taxon>
        <taxon>Philodinida</taxon>
        <taxon>Philodinidae</taxon>
        <taxon>Rotaria</taxon>
    </lineage>
</organism>
<keyword evidence="1" id="KW-1133">Transmembrane helix</keyword>